<feature type="transmembrane region" description="Helical" evidence="8">
    <location>
        <begin position="304"/>
        <end position="321"/>
    </location>
</feature>
<feature type="transmembrane region" description="Helical" evidence="8">
    <location>
        <begin position="91"/>
        <end position="113"/>
    </location>
</feature>
<gene>
    <name evidence="10" type="ORF">ACFSCY_03290</name>
</gene>
<keyword evidence="11" id="KW-1185">Reference proteome</keyword>
<keyword evidence="3" id="KW-1003">Cell membrane</keyword>
<proteinExistence type="inferred from homology"/>
<feature type="transmembrane region" description="Helical" evidence="8">
    <location>
        <begin position="276"/>
        <end position="298"/>
    </location>
</feature>
<reference evidence="11" key="1">
    <citation type="journal article" date="2019" name="Int. J. Syst. Evol. Microbiol.">
        <title>The Global Catalogue of Microorganisms (GCM) 10K type strain sequencing project: providing services to taxonomists for standard genome sequencing and annotation.</title>
        <authorList>
            <consortium name="The Broad Institute Genomics Platform"/>
            <consortium name="The Broad Institute Genome Sequencing Center for Infectious Disease"/>
            <person name="Wu L."/>
            <person name="Ma J."/>
        </authorList>
    </citation>
    <scope>NUCLEOTIDE SEQUENCE [LARGE SCALE GENOMIC DNA]</scope>
    <source>
        <strain evidence="11">JCM 12165</strain>
    </source>
</reference>
<comment type="caution">
    <text evidence="10">The sequence shown here is derived from an EMBL/GenBank/DDBJ whole genome shotgun (WGS) entry which is preliminary data.</text>
</comment>
<keyword evidence="4 8" id="KW-0812">Transmembrane</keyword>
<feature type="transmembrane region" description="Helical" evidence="8">
    <location>
        <begin position="21"/>
        <end position="40"/>
    </location>
</feature>
<comment type="similarity">
    <text evidence="2">Belongs to the acyltransferase 3 family.</text>
</comment>
<feature type="transmembrane region" description="Helical" evidence="8">
    <location>
        <begin position="125"/>
        <end position="145"/>
    </location>
</feature>
<evidence type="ECO:0000256" key="4">
    <source>
        <dbReference type="ARBA" id="ARBA00022692"/>
    </source>
</evidence>
<protein>
    <submittedName>
        <fullName evidence="10">Acyltransferase family protein</fullName>
    </submittedName>
</protein>
<evidence type="ECO:0000256" key="2">
    <source>
        <dbReference type="ARBA" id="ARBA00007400"/>
    </source>
</evidence>
<evidence type="ECO:0000256" key="7">
    <source>
        <dbReference type="SAM" id="MobiDB-lite"/>
    </source>
</evidence>
<keyword evidence="5 8" id="KW-1133">Transmembrane helix</keyword>
<dbReference type="EMBL" id="JBHUCP010000003">
    <property type="protein sequence ID" value="MFD1528456.1"/>
    <property type="molecule type" value="Genomic_DNA"/>
</dbReference>
<evidence type="ECO:0000256" key="3">
    <source>
        <dbReference type="ARBA" id="ARBA00022475"/>
    </source>
</evidence>
<evidence type="ECO:0000256" key="6">
    <source>
        <dbReference type="ARBA" id="ARBA00023136"/>
    </source>
</evidence>
<feature type="transmembrane region" description="Helical" evidence="8">
    <location>
        <begin position="60"/>
        <end position="79"/>
    </location>
</feature>
<feature type="transmembrane region" description="Helical" evidence="8">
    <location>
        <begin position="211"/>
        <end position="234"/>
    </location>
</feature>
<evidence type="ECO:0000256" key="1">
    <source>
        <dbReference type="ARBA" id="ARBA00004651"/>
    </source>
</evidence>
<keyword evidence="10" id="KW-0012">Acyltransferase</keyword>
<dbReference type="Proteomes" id="UP001597145">
    <property type="component" value="Unassembled WGS sequence"/>
</dbReference>
<feature type="domain" description="Acyltransferase 3" evidence="9">
    <location>
        <begin position="18"/>
        <end position="316"/>
    </location>
</feature>
<sequence length="371" mass="39859">MTQAVATDRLRPVGSRVEWVDAAKAISILLVVVHHTMWFLDNAGLAPAPLVAANTALASFRMPLFFVASGLFAAAPLAAPWRTVLHKRVALFVYLYVLWTFIRFLFWLALPGVTDPYDSANPMGLAWALVLPGPGMWFLYALAVFSVVGKLIRRAPMWLQLGASGVLSALVGAEIVQFESFSWTFMARYLFFFLLGYHARHRIESVARSSSGLKVVLAAVAAAGGAAASVVLNVRGIPGVALALNVLAVTFGVLFAAWIARYRIGRPLTLLGRHTLPVYLIHIFFVAAIMTGVQHLALPVAAQYAAPLVIAVVVAPVCLLTRRVLVAAGAPWLFDLPSRLAYRAPNRATPAQPGTADAPTAPIPVVPPKNA</sequence>
<keyword evidence="6 8" id="KW-0472">Membrane</keyword>
<evidence type="ECO:0000259" key="9">
    <source>
        <dbReference type="Pfam" id="PF01757"/>
    </source>
</evidence>
<feature type="transmembrane region" description="Helical" evidence="8">
    <location>
        <begin position="181"/>
        <end position="199"/>
    </location>
</feature>
<evidence type="ECO:0000256" key="8">
    <source>
        <dbReference type="SAM" id="Phobius"/>
    </source>
</evidence>
<feature type="transmembrane region" description="Helical" evidence="8">
    <location>
        <begin position="240"/>
        <end position="264"/>
    </location>
</feature>
<evidence type="ECO:0000256" key="5">
    <source>
        <dbReference type="ARBA" id="ARBA00022989"/>
    </source>
</evidence>
<dbReference type="Pfam" id="PF01757">
    <property type="entry name" value="Acyl_transf_3"/>
    <property type="match status" value="1"/>
</dbReference>
<feature type="region of interest" description="Disordered" evidence="7">
    <location>
        <begin position="347"/>
        <end position="371"/>
    </location>
</feature>
<dbReference type="GO" id="GO:0016746">
    <property type="term" value="F:acyltransferase activity"/>
    <property type="evidence" value="ECO:0007669"/>
    <property type="project" value="UniProtKB-KW"/>
</dbReference>
<keyword evidence="10" id="KW-0808">Transferase</keyword>
<dbReference type="RefSeq" id="WP_343969329.1">
    <property type="nucleotide sequence ID" value="NZ_BAAAJG010000001.1"/>
</dbReference>
<name>A0ABW4FD02_9PSEU</name>
<dbReference type="PANTHER" id="PTHR40074:SF4">
    <property type="entry name" value="INNER MEMBRANE PROTEIN YCFT"/>
    <property type="match status" value="1"/>
</dbReference>
<feature type="compositionally biased region" description="Pro residues" evidence="7">
    <location>
        <begin position="361"/>
        <end position="371"/>
    </location>
</feature>
<evidence type="ECO:0000313" key="10">
    <source>
        <dbReference type="EMBL" id="MFD1528456.1"/>
    </source>
</evidence>
<dbReference type="InterPro" id="IPR002656">
    <property type="entry name" value="Acyl_transf_3_dom"/>
</dbReference>
<dbReference type="PANTHER" id="PTHR40074">
    <property type="entry name" value="O-ACETYLTRANSFERASE WECH"/>
    <property type="match status" value="1"/>
</dbReference>
<evidence type="ECO:0000313" key="11">
    <source>
        <dbReference type="Proteomes" id="UP001597145"/>
    </source>
</evidence>
<accession>A0ABW4FD02</accession>
<feature type="transmembrane region" description="Helical" evidence="8">
    <location>
        <begin position="157"/>
        <end position="175"/>
    </location>
</feature>
<comment type="subcellular location">
    <subcellularLocation>
        <location evidence="1">Cell membrane</location>
        <topology evidence="1">Multi-pass membrane protein</topology>
    </subcellularLocation>
</comment>
<organism evidence="10 11">
    <name type="scientific">Pseudonocardia aurantiaca</name>
    <dbReference type="NCBI Taxonomy" id="75290"/>
    <lineage>
        <taxon>Bacteria</taxon>
        <taxon>Bacillati</taxon>
        <taxon>Actinomycetota</taxon>
        <taxon>Actinomycetes</taxon>
        <taxon>Pseudonocardiales</taxon>
        <taxon>Pseudonocardiaceae</taxon>
        <taxon>Pseudonocardia</taxon>
    </lineage>
</organism>